<keyword evidence="3" id="KW-1185">Reference proteome</keyword>
<dbReference type="OrthoDB" id="9966890at2"/>
<gene>
    <name evidence="2" type="ORF">SAMN05192530_102603</name>
</gene>
<name>A0A1H0FNH7_9HYPH</name>
<accession>A0A1H0FNH7</accession>
<dbReference type="EMBL" id="FNIT01000002">
    <property type="protein sequence ID" value="SDN96226.1"/>
    <property type="molecule type" value="Genomic_DNA"/>
</dbReference>
<dbReference type="RefSeq" id="WP_139183951.1">
    <property type="nucleotide sequence ID" value="NZ_FNIT01000002.1"/>
</dbReference>
<proteinExistence type="predicted"/>
<dbReference type="AlphaFoldDB" id="A0A1H0FNH7"/>
<reference evidence="2 3" key="1">
    <citation type="submission" date="2016-10" db="EMBL/GenBank/DDBJ databases">
        <authorList>
            <person name="de Groot N.N."/>
        </authorList>
    </citation>
    <scope>NUCLEOTIDE SEQUENCE [LARGE SCALE GENOMIC DNA]</scope>
    <source>
        <strain evidence="3">L7-484,KACC 16230,DSM 25025</strain>
    </source>
</reference>
<feature type="compositionally biased region" description="Basic and acidic residues" evidence="1">
    <location>
        <begin position="1"/>
        <end position="26"/>
    </location>
</feature>
<evidence type="ECO:0000313" key="2">
    <source>
        <dbReference type="EMBL" id="SDN96226.1"/>
    </source>
</evidence>
<evidence type="ECO:0000313" key="3">
    <source>
        <dbReference type="Proteomes" id="UP000198793"/>
    </source>
</evidence>
<sequence length="73" mass="7950">MDRSTTSKNEAERLFPSHDHRSEKGSAMRTIAAQTAATQSKSARLKALRLARDATIVVAPDTKKRAAKRKTGA</sequence>
<protein>
    <submittedName>
        <fullName evidence="2">Uncharacterized protein</fullName>
    </submittedName>
</protein>
<evidence type="ECO:0000256" key="1">
    <source>
        <dbReference type="SAM" id="MobiDB-lite"/>
    </source>
</evidence>
<organism evidence="2 3">
    <name type="scientific">Aureimonas jatrophae</name>
    <dbReference type="NCBI Taxonomy" id="1166073"/>
    <lineage>
        <taxon>Bacteria</taxon>
        <taxon>Pseudomonadati</taxon>
        <taxon>Pseudomonadota</taxon>
        <taxon>Alphaproteobacteria</taxon>
        <taxon>Hyphomicrobiales</taxon>
        <taxon>Aurantimonadaceae</taxon>
        <taxon>Aureimonas</taxon>
    </lineage>
</organism>
<feature type="region of interest" description="Disordered" evidence="1">
    <location>
        <begin position="1"/>
        <end position="38"/>
    </location>
</feature>
<dbReference type="Proteomes" id="UP000198793">
    <property type="component" value="Unassembled WGS sequence"/>
</dbReference>